<evidence type="ECO:0000313" key="2">
    <source>
        <dbReference type="Proteomes" id="UP000230233"/>
    </source>
</evidence>
<keyword evidence="2" id="KW-1185">Reference proteome</keyword>
<dbReference type="AlphaFoldDB" id="A0A2G5VVU4"/>
<gene>
    <name evidence="1" type="primary">Cnig_chr_I.g9</name>
    <name evidence="1" type="ORF">B9Z55_000009</name>
</gene>
<protein>
    <recommendedName>
        <fullName evidence="3">F-box associated domain-containing protein</fullName>
    </recommendedName>
</protein>
<dbReference type="PANTHER" id="PTHR21503:SF8">
    <property type="entry name" value="F-BOX ASSOCIATED DOMAIN-CONTAINING PROTEIN-RELATED"/>
    <property type="match status" value="1"/>
</dbReference>
<evidence type="ECO:0000313" key="1">
    <source>
        <dbReference type="EMBL" id="PIC55760.1"/>
    </source>
</evidence>
<dbReference type="Proteomes" id="UP000230233">
    <property type="component" value="Chromosome I"/>
</dbReference>
<proteinExistence type="predicted"/>
<dbReference type="PANTHER" id="PTHR21503">
    <property type="entry name" value="F-BOX-CONTAINING HYPOTHETICAL PROTEIN C.ELEGANS"/>
    <property type="match status" value="1"/>
</dbReference>
<organism evidence="1 2">
    <name type="scientific">Caenorhabditis nigoni</name>
    <dbReference type="NCBI Taxonomy" id="1611254"/>
    <lineage>
        <taxon>Eukaryota</taxon>
        <taxon>Metazoa</taxon>
        <taxon>Ecdysozoa</taxon>
        <taxon>Nematoda</taxon>
        <taxon>Chromadorea</taxon>
        <taxon>Rhabditida</taxon>
        <taxon>Rhabditina</taxon>
        <taxon>Rhabditomorpha</taxon>
        <taxon>Rhabditoidea</taxon>
        <taxon>Rhabditidae</taxon>
        <taxon>Peloderinae</taxon>
        <taxon>Caenorhabditis</taxon>
    </lineage>
</organism>
<sequence length="337" mass="39264">MNKLIKSSQIRRFKSVSFIQYGYGRSDEPLVYIPYKSTRYTILKLSGPFENSARYENAYFPLNISGKIVDVRVCIFHGLVVFSRSWEPVIESIHNYLLDLFGSSVEYRWTTSPRTELYKLFIPRLKNLSVLHTSCGEKEMKTVDNYLLSSPAIKRIDFFIFYHLDAGLFRRCGYMKTEEPFPPESKLYQAESLEITQIEVAIPAVLRHFQGRQAVIKCSRCEDQDLIEFVNRWKSGEAFKNLEYLKVESEISEFHQNHILAGIRAKHIDTTRNPPTHTVLKTYIDESDDEPNTDPITSYTYVVRESDSHVASVLIQRKTFSFGVWDKTEGEFLRMVE</sequence>
<evidence type="ECO:0008006" key="3">
    <source>
        <dbReference type="Google" id="ProtNLM"/>
    </source>
</evidence>
<reference evidence="2" key="1">
    <citation type="submission" date="2017-10" db="EMBL/GenBank/DDBJ databases">
        <title>Rapid genome shrinkage in a self-fertile nematode reveals novel sperm competition proteins.</title>
        <authorList>
            <person name="Yin D."/>
            <person name="Schwarz E.M."/>
            <person name="Thomas C.G."/>
            <person name="Felde R.L."/>
            <person name="Korf I.F."/>
            <person name="Cutter A.D."/>
            <person name="Schartner C.M."/>
            <person name="Ralston E.J."/>
            <person name="Meyer B.J."/>
            <person name="Haag E.S."/>
        </authorList>
    </citation>
    <scope>NUCLEOTIDE SEQUENCE [LARGE SCALE GENOMIC DNA]</scope>
    <source>
        <strain evidence="2">JU1422</strain>
    </source>
</reference>
<comment type="caution">
    <text evidence="1">The sequence shown here is derived from an EMBL/GenBank/DDBJ whole genome shotgun (WGS) entry which is preliminary data.</text>
</comment>
<accession>A0A2G5VVU4</accession>
<dbReference type="EMBL" id="PDUG01000001">
    <property type="protein sequence ID" value="PIC55760.1"/>
    <property type="molecule type" value="Genomic_DNA"/>
</dbReference>
<name>A0A2G5VVU4_9PELO</name>